<dbReference type="GO" id="GO:0005524">
    <property type="term" value="F:ATP binding"/>
    <property type="evidence" value="ECO:0007669"/>
    <property type="project" value="UniProtKB-KW"/>
</dbReference>
<reference evidence="7" key="1">
    <citation type="journal article" date="2020" name="Stud. Mycol.">
        <title>101 Dothideomycetes genomes: a test case for predicting lifestyles and emergence of pathogens.</title>
        <authorList>
            <person name="Haridas S."/>
            <person name="Albert R."/>
            <person name="Binder M."/>
            <person name="Bloem J."/>
            <person name="Labutti K."/>
            <person name="Salamov A."/>
            <person name="Andreopoulos B."/>
            <person name="Baker S."/>
            <person name="Barry K."/>
            <person name="Bills G."/>
            <person name="Bluhm B."/>
            <person name="Cannon C."/>
            <person name="Castanera R."/>
            <person name="Culley D."/>
            <person name="Daum C."/>
            <person name="Ezra D."/>
            <person name="Gonzalez J."/>
            <person name="Henrissat B."/>
            <person name="Kuo A."/>
            <person name="Liang C."/>
            <person name="Lipzen A."/>
            <person name="Lutzoni F."/>
            <person name="Magnuson J."/>
            <person name="Mondo S."/>
            <person name="Nolan M."/>
            <person name="Ohm R."/>
            <person name="Pangilinan J."/>
            <person name="Park H.-J."/>
            <person name="Ramirez L."/>
            <person name="Alfaro M."/>
            <person name="Sun H."/>
            <person name="Tritt A."/>
            <person name="Yoshinaga Y."/>
            <person name="Zwiers L.-H."/>
            <person name="Turgeon B."/>
            <person name="Goodwin S."/>
            <person name="Spatafora J."/>
            <person name="Crous P."/>
            <person name="Grigoriev I."/>
        </authorList>
    </citation>
    <scope>NUCLEOTIDE SEQUENCE</scope>
    <source>
        <strain evidence="7">Tuck. ex Michener</strain>
    </source>
</reference>
<dbReference type="InterPro" id="IPR000719">
    <property type="entry name" value="Prot_kinase_dom"/>
</dbReference>
<dbReference type="PANTHER" id="PTHR43671:SF13">
    <property type="entry name" value="SERINE_THREONINE-PROTEIN KINASE NEK2"/>
    <property type="match status" value="1"/>
</dbReference>
<dbReference type="EC" id="2.7.11.1" evidence="1"/>
<evidence type="ECO:0000313" key="8">
    <source>
        <dbReference type="Proteomes" id="UP000800092"/>
    </source>
</evidence>
<keyword evidence="4 7" id="KW-0418">Kinase</keyword>
<dbReference type="Proteomes" id="UP000800092">
    <property type="component" value="Unassembled WGS sequence"/>
</dbReference>
<evidence type="ECO:0000256" key="1">
    <source>
        <dbReference type="ARBA" id="ARBA00012513"/>
    </source>
</evidence>
<dbReference type="GO" id="GO:0004674">
    <property type="term" value="F:protein serine/threonine kinase activity"/>
    <property type="evidence" value="ECO:0007669"/>
    <property type="project" value="UniProtKB-EC"/>
</dbReference>
<dbReference type="Pfam" id="PF00069">
    <property type="entry name" value="Pkinase"/>
    <property type="match status" value="1"/>
</dbReference>
<dbReference type="PANTHER" id="PTHR43671">
    <property type="entry name" value="SERINE/THREONINE-PROTEIN KINASE NEK"/>
    <property type="match status" value="1"/>
</dbReference>
<proteinExistence type="predicted"/>
<dbReference type="InterPro" id="IPR008271">
    <property type="entry name" value="Ser/Thr_kinase_AS"/>
</dbReference>
<organism evidence="7 8">
    <name type="scientific">Viridothelium virens</name>
    <name type="common">Speckled blister lichen</name>
    <name type="synonym">Trypethelium virens</name>
    <dbReference type="NCBI Taxonomy" id="1048519"/>
    <lineage>
        <taxon>Eukaryota</taxon>
        <taxon>Fungi</taxon>
        <taxon>Dikarya</taxon>
        <taxon>Ascomycota</taxon>
        <taxon>Pezizomycotina</taxon>
        <taxon>Dothideomycetes</taxon>
        <taxon>Dothideomycetes incertae sedis</taxon>
        <taxon>Trypetheliales</taxon>
        <taxon>Trypetheliaceae</taxon>
        <taxon>Viridothelium</taxon>
    </lineage>
</organism>
<dbReference type="AlphaFoldDB" id="A0A6A6HCE8"/>
<dbReference type="SMART" id="SM00220">
    <property type="entry name" value="S_TKc"/>
    <property type="match status" value="1"/>
</dbReference>
<keyword evidence="8" id="KW-1185">Reference proteome</keyword>
<dbReference type="PROSITE" id="PS50011">
    <property type="entry name" value="PROTEIN_KINASE_DOM"/>
    <property type="match status" value="1"/>
</dbReference>
<dbReference type="InterPro" id="IPR050660">
    <property type="entry name" value="NEK_Ser/Thr_kinase"/>
</dbReference>
<dbReference type="PROSITE" id="PS00108">
    <property type="entry name" value="PROTEIN_KINASE_ST"/>
    <property type="match status" value="1"/>
</dbReference>
<keyword evidence="3" id="KW-0547">Nucleotide-binding</keyword>
<evidence type="ECO:0000256" key="2">
    <source>
        <dbReference type="ARBA" id="ARBA00022679"/>
    </source>
</evidence>
<evidence type="ECO:0000313" key="7">
    <source>
        <dbReference type="EMBL" id="KAF2235521.1"/>
    </source>
</evidence>
<feature type="domain" description="Protein kinase" evidence="6">
    <location>
        <begin position="236"/>
        <end position="566"/>
    </location>
</feature>
<dbReference type="InterPro" id="IPR011009">
    <property type="entry name" value="Kinase-like_dom_sf"/>
</dbReference>
<keyword evidence="2" id="KW-0808">Transferase</keyword>
<gene>
    <name evidence="7" type="ORF">EV356DRAFT_566401</name>
</gene>
<evidence type="ECO:0000256" key="4">
    <source>
        <dbReference type="ARBA" id="ARBA00022777"/>
    </source>
</evidence>
<dbReference type="EMBL" id="ML991791">
    <property type="protein sequence ID" value="KAF2235521.1"/>
    <property type="molecule type" value="Genomic_DNA"/>
</dbReference>
<evidence type="ECO:0000259" key="6">
    <source>
        <dbReference type="PROSITE" id="PS50011"/>
    </source>
</evidence>
<dbReference type="Gene3D" id="1.10.510.10">
    <property type="entry name" value="Transferase(Phosphotransferase) domain 1"/>
    <property type="match status" value="1"/>
</dbReference>
<evidence type="ECO:0000256" key="3">
    <source>
        <dbReference type="ARBA" id="ARBA00022741"/>
    </source>
</evidence>
<evidence type="ECO:0000256" key="5">
    <source>
        <dbReference type="ARBA" id="ARBA00022840"/>
    </source>
</evidence>
<dbReference type="SUPFAM" id="SSF56112">
    <property type="entry name" value="Protein kinase-like (PK-like)"/>
    <property type="match status" value="1"/>
</dbReference>
<sequence>MPRDRFKGFLARERKAFASRYPDVTDRSQDAIREAILGRWKKMVASERVDYFNGTWYYPAQAWREPECVGCRANNSRCNFDAENNMCERCRELNARLPMPQMCERRCGDHTAAPTLPRDCIHCQFFSRRYCVECRDRRVPCTFDGDKPCQQCQQFYANGEIINGCLELRDACDLSKLNNGPGTQGCSQCVFRRVYRTPDVGTPETIRKKRERRQEKFARDFIRSQLGAAISGTENWVGKQILGRGGMGSVGVWARIDAHNVIQEMIAVKDVPLKESSAWSGESPENEWNQPHIWYDKATRVPLETKLHEVVHQEHCRNITSLLGWRRYIERGAFRLYLEFCPHGDLAEVMYSYDQSLNFIPESFLWYLFLSLARACVAMEHVGARWQEPQNPRWTNDTDIVHLDLKPSNVFLGAPRGAGFLEYEYPTPKLGDFGLAEYTDRNDPRNPGFFDFIGTEGYKNPEQLGYANQFNDQVLSWSNIFSVGVLMWGMSVLKFRYEEPTEDDRLQMRTTATEAFSQLPVFQSWYPFNPWVYSQALEDLITTCLRYRPNDRPTPSDLVVNIQNEIQQREGQWRREQSATPGAHNLDCGQFKWRVGYSATGWDETGVRTRRG</sequence>
<dbReference type="OrthoDB" id="310217at2759"/>
<keyword evidence="5" id="KW-0067">ATP-binding</keyword>
<accession>A0A6A6HCE8</accession>
<protein>
    <recommendedName>
        <fullName evidence="1">non-specific serine/threonine protein kinase</fullName>
        <ecNumber evidence="1">2.7.11.1</ecNumber>
    </recommendedName>
</protein>
<name>A0A6A6HCE8_VIRVR</name>